<organism evidence="10 11">
    <name type="scientific">Colocasia esculenta</name>
    <name type="common">Wild taro</name>
    <name type="synonym">Arum esculentum</name>
    <dbReference type="NCBI Taxonomy" id="4460"/>
    <lineage>
        <taxon>Eukaryota</taxon>
        <taxon>Viridiplantae</taxon>
        <taxon>Streptophyta</taxon>
        <taxon>Embryophyta</taxon>
        <taxon>Tracheophyta</taxon>
        <taxon>Spermatophyta</taxon>
        <taxon>Magnoliopsida</taxon>
        <taxon>Liliopsida</taxon>
        <taxon>Araceae</taxon>
        <taxon>Aroideae</taxon>
        <taxon>Colocasieae</taxon>
        <taxon>Colocasia</taxon>
    </lineage>
</organism>
<dbReference type="PANTHER" id="PTHR33146">
    <property type="entry name" value="ENDONUCLEASE 4"/>
    <property type="match status" value="1"/>
</dbReference>
<name>A0A843W8X9_COLES</name>
<reference evidence="10" key="1">
    <citation type="submission" date="2017-07" db="EMBL/GenBank/DDBJ databases">
        <title>Taro Niue Genome Assembly and Annotation.</title>
        <authorList>
            <person name="Atibalentja N."/>
            <person name="Keating K."/>
            <person name="Fields C.J."/>
        </authorList>
    </citation>
    <scope>NUCLEOTIDE SEQUENCE</scope>
    <source>
        <strain evidence="10">Niue_2</strain>
        <tissue evidence="10">Leaf</tissue>
    </source>
</reference>
<evidence type="ECO:0000256" key="2">
    <source>
        <dbReference type="ARBA" id="ARBA00009547"/>
    </source>
</evidence>
<dbReference type="GO" id="GO:0006308">
    <property type="term" value="P:DNA catabolic process"/>
    <property type="evidence" value="ECO:0007669"/>
    <property type="project" value="InterPro"/>
</dbReference>
<comment type="caution">
    <text evidence="10">The sequence shown here is derived from an EMBL/GenBank/DDBJ whole genome shotgun (WGS) entry which is preliminary data.</text>
</comment>
<dbReference type="EMBL" id="NMUH01003630">
    <property type="protein sequence ID" value="MQM06462.1"/>
    <property type="molecule type" value="Genomic_DNA"/>
</dbReference>
<dbReference type="InterPro" id="IPR008947">
    <property type="entry name" value="PLipase_C/P1_nuclease_dom_sf"/>
</dbReference>
<dbReference type="SUPFAM" id="SSF48537">
    <property type="entry name" value="Phospholipase C/P1 nuclease"/>
    <property type="match status" value="1"/>
</dbReference>
<accession>A0A843W8X9</accession>
<keyword evidence="8" id="KW-1015">Disulfide bond</keyword>
<evidence type="ECO:0000256" key="5">
    <source>
        <dbReference type="ARBA" id="ARBA00022723"/>
    </source>
</evidence>
<evidence type="ECO:0000256" key="8">
    <source>
        <dbReference type="ARBA" id="ARBA00023157"/>
    </source>
</evidence>
<evidence type="ECO:0000256" key="6">
    <source>
        <dbReference type="ARBA" id="ARBA00022759"/>
    </source>
</evidence>
<evidence type="ECO:0000256" key="7">
    <source>
        <dbReference type="ARBA" id="ARBA00022801"/>
    </source>
</evidence>
<comment type="catalytic activity">
    <reaction evidence="1">
        <text>Endonucleolytic cleavage to 5'-phosphomononucleotide and 5'-phosphooligonucleotide end-products.</text>
        <dbReference type="EC" id="3.1.30.1"/>
    </reaction>
</comment>
<evidence type="ECO:0000256" key="4">
    <source>
        <dbReference type="ARBA" id="ARBA00022722"/>
    </source>
</evidence>
<gene>
    <name evidence="10" type="ORF">Taro_039281</name>
</gene>
<dbReference type="GO" id="GO:0004521">
    <property type="term" value="F:RNA endonuclease activity"/>
    <property type="evidence" value="ECO:0007669"/>
    <property type="project" value="UniProtKB-ARBA"/>
</dbReference>
<dbReference type="OrthoDB" id="441446at2759"/>
<evidence type="ECO:0000313" key="10">
    <source>
        <dbReference type="EMBL" id="MQM06462.1"/>
    </source>
</evidence>
<sequence length="181" mass="20807">MTNLTYSLLVPLDNLTESLMFLAHFMGDIHQPLHVGFAADEGGNTIAIRWYKRKTNLHHVWDVSIIETAKKDFYKNNLNTMIESIKKNITDEWAHDVDAWETCNKKRVTCALEYASESITISCKNAYKDVEQDSTLGDEYFLSRRPIVEKRIAQAGLRLAALLNKIFDPTIHHPTSRLQIE</sequence>
<dbReference type="Proteomes" id="UP000652761">
    <property type="component" value="Unassembled WGS sequence"/>
</dbReference>
<protein>
    <recommendedName>
        <fullName evidence="3">Aspergillus nuclease S1</fullName>
        <ecNumber evidence="3">3.1.30.1</ecNumber>
    </recommendedName>
</protein>
<dbReference type="CDD" id="cd11010">
    <property type="entry name" value="S1-P1_nuclease"/>
    <property type="match status" value="1"/>
</dbReference>
<dbReference type="AlphaFoldDB" id="A0A843W8X9"/>
<dbReference type="GO" id="GO:0003676">
    <property type="term" value="F:nucleic acid binding"/>
    <property type="evidence" value="ECO:0007669"/>
    <property type="project" value="InterPro"/>
</dbReference>
<keyword evidence="4" id="KW-0540">Nuclease</keyword>
<dbReference type="GO" id="GO:0046872">
    <property type="term" value="F:metal ion binding"/>
    <property type="evidence" value="ECO:0007669"/>
    <property type="project" value="UniProtKB-KW"/>
</dbReference>
<evidence type="ECO:0000256" key="1">
    <source>
        <dbReference type="ARBA" id="ARBA00000245"/>
    </source>
</evidence>
<dbReference type="Pfam" id="PF02265">
    <property type="entry name" value="S1-P1_nuclease"/>
    <property type="match status" value="1"/>
</dbReference>
<dbReference type="InterPro" id="IPR003154">
    <property type="entry name" value="S1/P1nuclease"/>
</dbReference>
<evidence type="ECO:0000313" key="11">
    <source>
        <dbReference type="Proteomes" id="UP000652761"/>
    </source>
</evidence>
<keyword evidence="5" id="KW-0479">Metal-binding</keyword>
<dbReference type="Gene3D" id="1.10.575.10">
    <property type="entry name" value="P1 Nuclease"/>
    <property type="match status" value="1"/>
</dbReference>
<keyword evidence="7" id="KW-0378">Hydrolase</keyword>
<dbReference type="PANTHER" id="PTHR33146:SF21">
    <property type="entry name" value="ASPERGILLUS NUCLEASE S1"/>
    <property type="match status" value="1"/>
</dbReference>
<proteinExistence type="inferred from homology"/>
<evidence type="ECO:0000256" key="3">
    <source>
        <dbReference type="ARBA" id="ARBA00012562"/>
    </source>
</evidence>
<keyword evidence="6" id="KW-0255">Endonuclease</keyword>
<keyword evidence="11" id="KW-1185">Reference proteome</keyword>
<keyword evidence="9" id="KW-0325">Glycoprotein</keyword>
<evidence type="ECO:0000256" key="9">
    <source>
        <dbReference type="ARBA" id="ARBA00023180"/>
    </source>
</evidence>
<dbReference type="EC" id="3.1.30.1" evidence="3"/>
<dbReference type="GO" id="GO:0000014">
    <property type="term" value="F:single-stranded DNA endodeoxyribonuclease activity"/>
    <property type="evidence" value="ECO:0007669"/>
    <property type="project" value="UniProtKB-ARBA"/>
</dbReference>
<comment type="similarity">
    <text evidence="2">Belongs to the nuclease type I family.</text>
</comment>